<dbReference type="Pfam" id="PF01510">
    <property type="entry name" value="Amidase_2"/>
    <property type="match status" value="1"/>
</dbReference>
<dbReference type="RefSeq" id="WP_092090812.1">
    <property type="nucleotide sequence ID" value="NZ_FOQE01000002.1"/>
</dbReference>
<evidence type="ECO:0000313" key="2">
    <source>
        <dbReference type="EMBL" id="SFH53975.1"/>
    </source>
</evidence>
<dbReference type="InterPro" id="IPR036779">
    <property type="entry name" value="LysM_dom_sf"/>
</dbReference>
<dbReference type="Gene3D" id="3.40.80.10">
    <property type="entry name" value="Peptidoglycan recognition protein-like"/>
    <property type="match status" value="1"/>
</dbReference>
<evidence type="ECO:0000259" key="1">
    <source>
        <dbReference type="PROSITE" id="PS51782"/>
    </source>
</evidence>
<dbReference type="InterPro" id="IPR002502">
    <property type="entry name" value="Amidase_domain"/>
</dbReference>
<keyword evidence="3" id="KW-1185">Reference proteome</keyword>
<proteinExistence type="predicted"/>
<dbReference type="SMART" id="SM00257">
    <property type="entry name" value="LysM"/>
    <property type="match status" value="1"/>
</dbReference>
<dbReference type="PROSITE" id="PS51782">
    <property type="entry name" value="LYSM"/>
    <property type="match status" value="1"/>
</dbReference>
<dbReference type="InterPro" id="IPR036366">
    <property type="entry name" value="PGBDSf"/>
</dbReference>
<reference evidence="2 3" key="1">
    <citation type="submission" date="2016-10" db="EMBL/GenBank/DDBJ databases">
        <authorList>
            <person name="de Groot N.N."/>
        </authorList>
    </citation>
    <scope>NUCLEOTIDE SEQUENCE [LARGE SCALE GENOMIC DNA]</scope>
    <source>
        <strain evidence="2 3">DSM 27630</strain>
    </source>
</reference>
<dbReference type="SUPFAM" id="SSF47090">
    <property type="entry name" value="PGBD-like"/>
    <property type="match status" value="2"/>
</dbReference>
<dbReference type="CDD" id="cd06583">
    <property type="entry name" value="PGRP"/>
    <property type="match status" value="1"/>
</dbReference>
<dbReference type="GO" id="GO:0008745">
    <property type="term" value="F:N-acetylmuramoyl-L-alanine amidase activity"/>
    <property type="evidence" value="ECO:0007669"/>
    <property type="project" value="InterPro"/>
</dbReference>
<dbReference type="Proteomes" id="UP000198668">
    <property type="component" value="Unassembled WGS sequence"/>
</dbReference>
<dbReference type="Pfam" id="PF01471">
    <property type="entry name" value="PG_binding_1"/>
    <property type="match status" value="2"/>
</dbReference>
<name>A0A1I3AV52_9LACT</name>
<sequence length="359" mass="39807">MTYTIEKQLLNIPQKSLKKGVFIIAHESGNSKNTGTDALEKEVRYMTQQAKQGGAFTSHWVGGGGRVIQLAKTGKIQYGAGSKANPYAFAQVELARTNQERQFKLDYAAYVQLLQDLAKEAGLPLTLNAGSTVQDAGIKTHHWISQHIGGTNHSDPDSYLKQFGVSIAQFRKDIEKKNKPIIPSTALTHKVVKGDTLWGIAKRYHLTVTELKKINALPSEVIYVGQKLYLQPSDQTDEVKEWIIQIQYTVGVSPDGRFGPKTKKAVLQLFQRAVKVYPDGIWDKKTAAASRVLKQGTEGWDVYAVQAMLIGKGYQTVGVPDKKFGKQTTKAIQQYQKDQGLIVDGKCGPKTQEQLFSRV</sequence>
<dbReference type="InterPro" id="IPR018392">
    <property type="entry name" value="LysM"/>
</dbReference>
<dbReference type="GO" id="GO:0008932">
    <property type="term" value="F:lytic endotransglycosylase activity"/>
    <property type="evidence" value="ECO:0007669"/>
    <property type="project" value="TreeGrafter"/>
</dbReference>
<keyword evidence="2" id="KW-0378">Hydrolase</keyword>
<dbReference type="OrthoDB" id="9816557at2"/>
<dbReference type="GO" id="GO:0009253">
    <property type="term" value="P:peptidoglycan catabolic process"/>
    <property type="evidence" value="ECO:0007669"/>
    <property type="project" value="InterPro"/>
</dbReference>
<dbReference type="SUPFAM" id="SSF54106">
    <property type="entry name" value="LysM domain"/>
    <property type="match status" value="1"/>
</dbReference>
<gene>
    <name evidence="2" type="ORF">SAMN04489868_10230</name>
</gene>
<organism evidence="2 3">
    <name type="scientific">Pisciglobus halotolerans</name>
    <dbReference type="NCBI Taxonomy" id="745365"/>
    <lineage>
        <taxon>Bacteria</taxon>
        <taxon>Bacillati</taxon>
        <taxon>Bacillota</taxon>
        <taxon>Bacilli</taxon>
        <taxon>Lactobacillales</taxon>
        <taxon>Carnobacteriaceae</taxon>
    </lineage>
</organism>
<dbReference type="AlphaFoldDB" id="A0A1I3AV52"/>
<dbReference type="Gene3D" id="3.10.350.10">
    <property type="entry name" value="LysM domain"/>
    <property type="match status" value="1"/>
</dbReference>
<dbReference type="InterPro" id="IPR036365">
    <property type="entry name" value="PGBD-like_sf"/>
</dbReference>
<dbReference type="CDD" id="cd00118">
    <property type="entry name" value="LysM"/>
    <property type="match status" value="1"/>
</dbReference>
<dbReference type="Pfam" id="PF01476">
    <property type="entry name" value="LysM"/>
    <property type="match status" value="1"/>
</dbReference>
<evidence type="ECO:0000313" key="3">
    <source>
        <dbReference type="Proteomes" id="UP000198668"/>
    </source>
</evidence>
<feature type="domain" description="LysM" evidence="1">
    <location>
        <begin position="187"/>
        <end position="230"/>
    </location>
</feature>
<dbReference type="PANTHER" id="PTHR33734:SF22">
    <property type="entry name" value="MEMBRANE-BOUND LYTIC MUREIN TRANSGLYCOSYLASE D"/>
    <property type="match status" value="1"/>
</dbReference>
<protein>
    <submittedName>
        <fullName evidence="2">Peptidoglycan-binding (PGRP) domain of peptidoglycan hydrolases-containing protein</fullName>
    </submittedName>
</protein>
<accession>A0A1I3AV52</accession>
<dbReference type="InterPro" id="IPR036505">
    <property type="entry name" value="Amidase/PGRP_sf"/>
</dbReference>
<dbReference type="Gene3D" id="1.10.101.10">
    <property type="entry name" value="PGBD-like superfamily/PGBD"/>
    <property type="match status" value="2"/>
</dbReference>
<dbReference type="InterPro" id="IPR002477">
    <property type="entry name" value="Peptidoglycan-bd-like"/>
</dbReference>
<dbReference type="SMART" id="SM00644">
    <property type="entry name" value="Ami_2"/>
    <property type="match status" value="1"/>
</dbReference>
<dbReference type="SUPFAM" id="SSF55846">
    <property type="entry name" value="N-acetylmuramoyl-L-alanine amidase-like"/>
    <property type="match status" value="1"/>
</dbReference>
<dbReference type="PANTHER" id="PTHR33734">
    <property type="entry name" value="LYSM DOMAIN-CONTAINING GPI-ANCHORED PROTEIN 2"/>
    <property type="match status" value="1"/>
</dbReference>
<dbReference type="EMBL" id="FOQE01000002">
    <property type="protein sequence ID" value="SFH53975.1"/>
    <property type="molecule type" value="Genomic_DNA"/>
</dbReference>